<evidence type="ECO:0000256" key="5">
    <source>
        <dbReference type="ARBA" id="ARBA00038306"/>
    </source>
</evidence>
<evidence type="ECO:0000256" key="1">
    <source>
        <dbReference type="ARBA" id="ARBA00004442"/>
    </source>
</evidence>
<keyword evidence="9" id="KW-1185">Reference proteome</keyword>
<feature type="chain" id="PRO_5045678266" description="Outer membrane protein beta-barrel domain-containing protein" evidence="6">
    <location>
        <begin position="22"/>
        <end position="299"/>
    </location>
</feature>
<evidence type="ECO:0000256" key="6">
    <source>
        <dbReference type="SAM" id="SignalP"/>
    </source>
</evidence>
<dbReference type="Pfam" id="PF13505">
    <property type="entry name" value="OMP_b-brl"/>
    <property type="match status" value="1"/>
</dbReference>
<dbReference type="InterPro" id="IPR051692">
    <property type="entry name" value="OMP-like"/>
</dbReference>
<dbReference type="SUPFAM" id="SSF56925">
    <property type="entry name" value="OMPA-like"/>
    <property type="match status" value="1"/>
</dbReference>
<dbReference type="PANTHER" id="PTHR34001">
    <property type="entry name" value="BLL7405 PROTEIN"/>
    <property type="match status" value="1"/>
</dbReference>
<reference evidence="8" key="2">
    <citation type="submission" date="2021-08" db="EMBL/GenBank/DDBJ databases">
        <authorList>
            <person name="Tani A."/>
            <person name="Ola A."/>
            <person name="Ogura Y."/>
            <person name="Katsura K."/>
            <person name="Hayashi T."/>
        </authorList>
    </citation>
    <scope>NUCLEOTIDE SEQUENCE</scope>
    <source>
        <strain evidence="8">LMG 23639</strain>
    </source>
</reference>
<feature type="domain" description="Outer membrane protein beta-barrel" evidence="7">
    <location>
        <begin position="36"/>
        <end position="295"/>
    </location>
</feature>
<dbReference type="InterPro" id="IPR011250">
    <property type="entry name" value="OMP/PagP_B-barrel"/>
</dbReference>
<evidence type="ECO:0000313" key="9">
    <source>
        <dbReference type="Proteomes" id="UP001055102"/>
    </source>
</evidence>
<dbReference type="InterPro" id="IPR027385">
    <property type="entry name" value="Beta-barrel_OMP"/>
</dbReference>
<evidence type="ECO:0000313" key="8">
    <source>
        <dbReference type="EMBL" id="GJE07358.1"/>
    </source>
</evidence>
<keyword evidence="2 6" id="KW-0732">Signal</keyword>
<dbReference type="EMBL" id="BPQR01000043">
    <property type="protein sequence ID" value="GJE07358.1"/>
    <property type="molecule type" value="Genomic_DNA"/>
</dbReference>
<protein>
    <recommendedName>
        <fullName evidence="7">Outer membrane protein beta-barrel domain-containing protein</fullName>
    </recommendedName>
</protein>
<evidence type="ECO:0000256" key="2">
    <source>
        <dbReference type="ARBA" id="ARBA00022729"/>
    </source>
</evidence>
<proteinExistence type="inferred from homology"/>
<comment type="subcellular location">
    <subcellularLocation>
        <location evidence="1">Cell outer membrane</location>
    </subcellularLocation>
</comment>
<dbReference type="Gene3D" id="2.40.160.20">
    <property type="match status" value="1"/>
</dbReference>
<keyword evidence="3" id="KW-0472">Membrane</keyword>
<sequence length="299" mass="31915">MRTLPFLLLASLAIGTATARAADLDYGVLRGPEYEPVAPAVDWNGGYFGAHAGYSSTSLGFRNVFGDMIRNALHDTSTETNLGASTLLRAQSVRVDHSSFGGFAGYNFQFDDIVLGIEADYTRFGKTGTSFDTTGRSKVTGDLLETVYLNGSSSTRIQDYGTIRARAGYAMGSLLPFVTGGLAIGRATVVDKLTYQAYGFNQTTYNANQGLTTGKPAYVYNYGYTTFLQSSPDGSTPATDTLARAKTKVVGGITAGAGLEFALTQNILLRGEYQYVLFNDFDGHKANVNTVRGGAAVKF</sequence>
<evidence type="ECO:0000256" key="4">
    <source>
        <dbReference type="ARBA" id="ARBA00023237"/>
    </source>
</evidence>
<evidence type="ECO:0000256" key="3">
    <source>
        <dbReference type="ARBA" id="ARBA00023136"/>
    </source>
</evidence>
<dbReference type="RefSeq" id="WP_238276515.1">
    <property type="nucleotide sequence ID" value="NZ_BPQR01000043.1"/>
</dbReference>
<keyword evidence="4" id="KW-0998">Cell outer membrane</keyword>
<feature type="signal peptide" evidence="6">
    <location>
        <begin position="1"/>
        <end position="21"/>
    </location>
</feature>
<evidence type="ECO:0000259" key="7">
    <source>
        <dbReference type="Pfam" id="PF13505"/>
    </source>
</evidence>
<comment type="similarity">
    <text evidence="5">Belongs to the Omp25/RopB family.</text>
</comment>
<comment type="caution">
    <text evidence="8">The sequence shown here is derived from an EMBL/GenBank/DDBJ whole genome shotgun (WGS) entry which is preliminary data.</text>
</comment>
<organism evidence="8 9">
    <name type="scientific">Methylobacterium jeotgali</name>
    <dbReference type="NCBI Taxonomy" id="381630"/>
    <lineage>
        <taxon>Bacteria</taxon>
        <taxon>Pseudomonadati</taxon>
        <taxon>Pseudomonadota</taxon>
        <taxon>Alphaproteobacteria</taxon>
        <taxon>Hyphomicrobiales</taxon>
        <taxon>Methylobacteriaceae</taxon>
        <taxon>Methylobacterium</taxon>
    </lineage>
</organism>
<dbReference type="Proteomes" id="UP001055102">
    <property type="component" value="Unassembled WGS sequence"/>
</dbReference>
<name>A0ABQ4SZP1_9HYPH</name>
<reference evidence="8" key="1">
    <citation type="journal article" date="2021" name="Front. Microbiol.">
        <title>Comprehensive Comparative Genomics and Phenotyping of Methylobacterium Species.</title>
        <authorList>
            <person name="Alessa O."/>
            <person name="Ogura Y."/>
            <person name="Fujitani Y."/>
            <person name="Takami H."/>
            <person name="Hayashi T."/>
            <person name="Sahin N."/>
            <person name="Tani A."/>
        </authorList>
    </citation>
    <scope>NUCLEOTIDE SEQUENCE</scope>
    <source>
        <strain evidence="8">LMG 23639</strain>
    </source>
</reference>
<gene>
    <name evidence="8" type="ORF">AOPFMNJM_2686</name>
</gene>
<accession>A0ABQ4SZP1</accession>
<dbReference type="PANTHER" id="PTHR34001:SF3">
    <property type="entry name" value="BLL7405 PROTEIN"/>
    <property type="match status" value="1"/>
</dbReference>